<dbReference type="SUPFAM" id="SSF51338">
    <property type="entry name" value="Composite domain of metallo-dependent hydrolases"/>
    <property type="match status" value="2"/>
</dbReference>
<reference evidence="2 3" key="1">
    <citation type="submission" date="2015-06" db="EMBL/GenBank/DDBJ databases">
        <title>Survival trade-offs in plant roots during colonization by closely related pathogenic and mutualistic fungi.</title>
        <authorList>
            <person name="Hacquard S."/>
            <person name="Kracher B."/>
            <person name="Hiruma K."/>
            <person name="Weinman A."/>
            <person name="Muench P."/>
            <person name="Garrido Oter R."/>
            <person name="Ver Loren van Themaat E."/>
            <person name="Dallerey J.-F."/>
            <person name="Damm U."/>
            <person name="Henrissat B."/>
            <person name="Lespinet O."/>
            <person name="Thon M."/>
            <person name="Kemen E."/>
            <person name="McHardy A.C."/>
            <person name="Schulze-Lefert P."/>
            <person name="O'Connell R.J."/>
        </authorList>
    </citation>
    <scope>NUCLEOTIDE SEQUENCE [LARGE SCALE GENOMIC DNA]</scope>
    <source>
        <strain evidence="2 3">0861</strain>
    </source>
</reference>
<accession>A0A166NT03</accession>
<comment type="caution">
    <text evidence="2">The sequence shown here is derived from an EMBL/GenBank/DDBJ whole genome shotgun (WGS) entry which is preliminary data.</text>
</comment>
<evidence type="ECO:0000259" key="1">
    <source>
        <dbReference type="Pfam" id="PF01979"/>
    </source>
</evidence>
<dbReference type="Proteomes" id="UP000076552">
    <property type="component" value="Unassembled WGS sequence"/>
</dbReference>
<dbReference type="PANTHER" id="PTHR43135:SF3">
    <property type="entry name" value="ALPHA-D-RIBOSE 1-METHYLPHOSPHONATE 5-TRIPHOSPHATE DIPHOSPHATASE"/>
    <property type="match status" value="1"/>
</dbReference>
<dbReference type="SUPFAM" id="SSF51556">
    <property type="entry name" value="Metallo-dependent hydrolases"/>
    <property type="match status" value="1"/>
</dbReference>
<dbReference type="Pfam" id="PF01979">
    <property type="entry name" value="Amidohydro_1"/>
    <property type="match status" value="1"/>
</dbReference>
<dbReference type="Gene3D" id="3.20.20.140">
    <property type="entry name" value="Metal-dependent hydrolases"/>
    <property type="match status" value="1"/>
</dbReference>
<dbReference type="STRING" id="708197.A0A166NT03"/>
<keyword evidence="2" id="KW-0378">Hydrolase</keyword>
<proteinExistence type="predicted"/>
<sequence>MTRRVIERPAYIYSPAMGGSFRPNYTDTPEPPLSPTKKITLIIIKTSLLIPGDGEPIKDAALVISSKVIAWIGSRSSLPSEYTDSPHRSYSVPYLMPGLWDCHAHFGGDSPNEDGGNDPYQSFITEHPAACGARLTRGCWLALQRGYTSLRDVAGLGCEVSRAIEDGSIVGPNVYSSGACLSQLAGHGDIFSLPAGDVLLNLGVSQITPGHFGTGPSIIVDGVDECRRAVRLQIRRGAKCIKLMASGGVMSRDDNPLYAQFSAAELETIVEEATRQNRVVAAHVHGKPGIMAAIKAGVTTLEHVSFADRECIDLIKEKGIIYIATRLVMDMLLSTGGKGIPPTAWEKVKLCATNHMVAYRMAIESGVQVALGTDTPPGFNMAKELESAVKTGMSNLEAIKAATANGPLSVGGQAPKTGQLKVGYEADVIGLLENPVEDVRVLQKLENIGWVWKGGKIFKGPGVGPWGEDPDIWGDMSMTSLLR</sequence>
<dbReference type="GO" id="GO:0016810">
    <property type="term" value="F:hydrolase activity, acting on carbon-nitrogen (but not peptide) bonds"/>
    <property type="evidence" value="ECO:0007669"/>
    <property type="project" value="InterPro"/>
</dbReference>
<dbReference type="InterPro" id="IPR006680">
    <property type="entry name" value="Amidohydro-rel"/>
</dbReference>
<evidence type="ECO:0000313" key="3">
    <source>
        <dbReference type="Proteomes" id="UP000076552"/>
    </source>
</evidence>
<dbReference type="InterPro" id="IPR011059">
    <property type="entry name" value="Metal-dep_hydrolase_composite"/>
</dbReference>
<gene>
    <name evidence="2" type="ORF">CT0861_08030</name>
</gene>
<dbReference type="InterPro" id="IPR057744">
    <property type="entry name" value="OTAase-like"/>
</dbReference>
<dbReference type="AlphaFoldDB" id="A0A166NT03"/>
<protein>
    <submittedName>
        <fullName evidence="2">Amidohydrolase</fullName>
    </submittedName>
</protein>
<name>A0A166NT03_9PEZI</name>
<dbReference type="EMBL" id="LFIV01000190">
    <property type="protein sequence ID" value="KZL66029.1"/>
    <property type="molecule type" value="Genomic_DNA"/>
</dbReference>
<evidence type="ECO:0000313" key="2">
    <source>
        <dbReference type="EMBL" id="KZL66029.1"/>
    </source>
</evidence>
<dbReference type="InterPro" id="IPR032466">
    <property type="entry name" value="Metal_Hydrolase"/>
</dbReference>
<dbReference type="InterPro" id="IPR051781">
    <property type="entry name" value="Metallo-dep_Hydrolase"/>
</dbReference>
<keyword evidence="3" id="KW-1185">Reference proteome</keyword>
<dbReference type="PANTHER" id="PTHR43135">
    <property type="entry name" value="ALPHA-D-RIBOSE 1-METHYLPHOSPHONATE 5-TRIPHOSPHATE DIPHOSPHATASE"/>
    <property type="match status" value="1"/>
</dbReference>
<organism evidence="2 3">
    <name type="scientific">Colletotrichum tofieldiae</name>
    <dbReference type="NCBI Taxonomy" id="708197"/>
    <lineage>
        <taxon>Eukaryota</taxon>
        <taxon>Fungi</taxon>
        <taxon>Dikarya</taxon>
        <taxon>Ascomycota</taxon>
        <taxon>Pezizomycotina</taxon>
        <taxon>Sordariomycetes</taxon>
        <taxon>Hypocreomycetidae</taxon>
        <taxon>Glomerellales</taxon>
        <taxon>Glomerellaceae</taxon>
        <taxon>Colletotrichum</taxon>
        <taxon>Colletotrichum spaethianum species complex</taxon>
    </lineage>
</organism>
<dbReference type="CDD" id="cd01299">
    <property type="entry name" value="Met_dep_hydrolase_A"/>
    <property type="match status" value="1"/>
</dbReference>
<feature type="domain" description="Amidohydrolase-related" evidence="1">
    <location>
        <begin position="94"/>
        <end position="457"/>
    </location>
</feature>